<name>A0A7J7FU10_CAMSI</name>
<dbReference type="AlphaFoldDB" id="A0A7J7FU10"/>
<reference evidence="3 4" key="2">
    <citation type="submission" date="2020-07" db="EMBL/GenBank/DDBJ databases">
        <title>Genome assembly of wild tea tree DASZ reveals pedigree and selection history of tea varieties.</title>
        <authorList>
            <person name="Zhang W."/>
        </authorList>
    </citation>
    <scope>NUCLEOTIDE SEQUENCE [LARGE SCALE GENOMIC DNA]</scope>
    <source>
        <strain evidence="4">cv. G240</strain>
        <tissue evidence="3">Leaf</tissue>
    </source>
</reference>
<evidence type="ECO:0000256" key="1">
    <source>
        <dbReference type="SAM" id="Coils"/>
    </source>
</evidence>
<feature type="region of interest" description="Disordered" evidence="2">
    <location>
        <begin position="260"/>
        <end position="333"/>
    </location>
</feature>
<sequence length="631" mass="71587">MGKYRYLVETPRGMAEFRKDYNIPDDVHLTLAQKDVIPWDNEGFVPFTLLSIIETGLRFPVQPLICEFLRQTRLCPTQLSTNSYRIIMGIAALNHQTGLNLGLAEIFHQYSIGSKEDGWVYYLRIRRRREKIVKYTPDKDLNDDDFFWVSGNFEDFQAQIPGRPINWKKGEPDFAHLHSLFSYPNLAILRAALRFKERSWAKLLNFEPTYWYSGRQKARVTDFLLEDAPEPDPNLPQIRLIPLTAEEEMAKKNRLRALLTETSRPEVPSPSQTQPAVMALPSQQPSSSRRTKRARITESEPSFVDEDETAVPPILPPSPQPEPHNRTTTSWAPKLTFNNRDVLDADSVVAEKDHQLAFSLAKSVCLSKDMEHHQKQLNTELKSIRSATKSMILAIQKNYNTHKKVLELRKTTRDAVVEAEMKSAEVEDIKKQMAELQAENSRLTGLVSSAEAEKQKTAIALKDKYLRELVKLERKKDAEIKESAKEAGKQGFKKAEDAYAKQCNAAKELFFKCGWRATVEKLGHDQQTEVFNPPAYFIPNSLSEYADAMQQQFLEGSDSDEDSSSEDTPVVSVDQTVRLEPSVEDLTIDLPGETVVPAETTLPTVSELPSEVGLHVDADAAFDADIEELFS</sequence>
<evidence type="ECO:0000256" key="2">
    <source>
        <dbReference type="SAM" id="MobiDB-lite"/>
    </source>
</evidence>
<feature type="compositionally biased region" description="Pro residues" evidence="2">
    <location>
        <begin position="313"/>
        <end position="322"/>
    </location>
</feature>
<protein>
    <submittedName>
        <fullName evidence="3">Uncharacterized protein</fullName>
    </submittedName>
</protein>
<proteinExistence type="predicted"/>
<keyword evidence="4" id="KW-1185">Reference proteome</keyword>
<accession>A0A7J7FU10</accession>
<reference evidence="4" key="1">
    <citation type="journal article" date="2020" name="Nat. Commun.">
        <title>Genome assembly of wild tea tree DASZ reveals pedigree and selection history of tea varieties.</title>
        <authorList>
            <person name="Zhang W."/>
            <person name="Zhang Y."/>
            <person name="Qiu H."/>
            <person name="Guo Y."/>
            <person name="Wan H."/>
            <person name="Zhang X."/>
            <person name="Scossa F."/>
            <person name="Alseekh S."/>
            <person name="Zhang Q."/>
            <person name="Wang P."/>
            <person name="Xu L."/>
            <person name="Schmidt M.H."/>
            <person name="Jia X."/>
            <person name="Li D."/>
            <person name="Zhu A."/>
            <person name="Guo F."/>
            <person name="Chen W."/>
            <person name="Ni D."/>
            <person name="Usadel B."/>
            <person name="Fernie A.R."/>
            <person name="Wen W."/>
        </authorList>
    </citation>
    <scope>NUCLEOTIDE SEQUENCE [LARGE SCALE GENOMIC DNA]</scope>
    <source>
        <strain evidence="4">cv. G240</strain>
    </source>
</reference>
<dbReference type="Proteomes" id="UP000593564">
    <property type="component" value="Unassembled WGS sequence"/>
</dbReference>
<organism evidence="3 4">
    <name type="scientific">Camellia sinensis</name>
    <name type="common">Tea plant</name>
    <name type="synonym">Thea sinensis</name>
    <dbReference type="NCBI Taxonomy" id="4442"/>
    <lineage>
        <taxon>Eukaryota</taxon>
        <taxon>Viridiplantae</taxon>
        <taxon>Streptophyta</taxon>
        <taxon>Embryophyta</taxon>
        <taxon>Tracheophyta</taxon>
        <taxon>Spermatophyta</taxon>
        <taxon>Magnoliopsida</taxon>
        <taxon>eudicotyledons</taxon>
        <taxon>Gunneridae</taxon>
        <taxon>Pentapetalae</taxon>
        <taxon>asterids</taxon>
        <taxon>Ericales</taxon>
        <taxon>Theaceae</taxon>
        <taxon>Camellia</taxon>
    </lineage>
</organism>
<evidence type="ECO:0000313" key="4">
    <source>
        <dbReference type="Proteomes" id="UP000593564"/>
    </source>
</evidence>
<dbReference type="EMBL" id="JACBKZ010000014">
    <property type="protein sequence ID" value="KAF5931845.1"/>
    <property type="molecule type" value="Genomic_DNA"/>
</dbReference>
<evidence type="ECO:0000313" key="3">
    <source>
        <dbReference type="EMBL" id="KAF5931845.1"/>
    </source>
</evidence>
<comment type="caution">
    <text evidence="3">The sequence shown here is derived from an EMBL/GenBank/DDBJ whole genome shotgun (WGS) entry which is preliminary data.</text>
</comment>
<gene>
    <name evidence="3" type="ORF">HYC85_028016</name>
</gene>
<keyword evidence="1" id="KW-0175">Coiled coil</keyword>
<feature type="coiled-coil region" evidence="1">
    <location>
        <begin position="419"/>
        <end position="482"/>
    </location>
</feature>
<feature type="compositionally biased region" description="Polar residues" evidence="2">
    <location>
        <begin position="269"/>
        <end position="288"/>
    </location>
</feature>